<evidence type="ECO:0000256" key="2">
    <source>
        <dbReference type="ARBA" id="ARBA00022692"/>
    </source>
</evidence>
<gene>
    <name evidence="6" type="ORF">MNV_2070009</name>
</gene>
<reference evidence="7" key="1">
    <citation type="submission" date="2017-06" db="EMBL/GenBank/DDBJ databases">
        <authorList>
            <person name="Cremers G."/>
        </authorList>
    </citation>
    <scope>NUCLEOTIDE SEQUENCE [LARGE SCALE GENOMIC DNA]</scope>
</reference>
<organism evidence="6 7">
    <name type="scientific">Candidatus Methanoperedens nitratireducens</name>
    <dbReference type="NCBI Taxonomy" id="1392998"/>
    <lineage>
        <taxon>Archaea</taxon>
        <taxon>Methanobacteriati</taxon>
        <taxon>Methanobacteriota</taxon>
        <taxon>Stenosarchaea group</taxon>
        <taxon>Methanomicrobia</taxon>
        <taxon>Methanosarcinales</taxon>
        <taxon>ANME-2 cluster</taxon>
        <taxon>Candidatus Methanoperedentaceae</taxon>
        <taxon>Candidatus Methanoperedens</taxon>
    </lineage>
</organism>
<evidence type="ECO:0008006" key="8">
    <source>
        <dbReference type="Google" id="ProtNLM"/>
    </source>
</evidence>
<keyword evidence="7" id="KW-1185">Reference proteome</keyword>
<dbReference type="RefSeq" id="WP_096205405.1">
    <property type="nucleotide sequence ID" value="NZ_FZMP01000121.1"/>
</dbReference>
<dbReference type="Proteomes" id="UP000218615">
    <property type="component" value="Unassembled WGS sequence"/>
</dbReference>
<comment type="subcellular location">
    <subcellularLocation>
        <location evidence="1">Endomembrane system</location>
        <topology evidence="1">Multi-pass membrane protein</topology>
    </subcellularLocation>
</comment>
<evidence type="ECO:0000256" key="5">
    <source>
        <dbReference type="SAM" id="Phobius"/>
    </source>
</evidence>
<keyword evidence="3 5" id="KW-1133">Transmembrane helix</keyword>
<keyword evidence="4 5" id="KW-0472">Membrane</keyword>
<dbReference type="EMBL" id="FZMP01000121">
    <property type="protein sequence ID" value="SNQ60886.1"/>
    <property type="molecule type" value="Genomic_DNA"/>
</dbReference>
<name>A0A284VNL9_9EURY</name>
<proteinExistence type="predicted"/>
<dbReference type="Gene3D" id="1.20.120.1630">
    <property type="match status" value="1"/>
</dbReference>
<protein>
    <recommendedName>
        <fullName evidence="8">Steroid 5-alpha reductase C-terminal domain-containing protein</fullName>
    </recommendedName>
</protein>
<evidence type="ECO:0000313" key="7">
    <source>
        <dbReference type="Proteomes" id="UP000218615"/>
    </source>
</evidence>
<evidence type="ECO:0000313" key="6">
    <source>
        <dbReference type="EMBL" id="SNQ60886.1"/>
    </source>
</evidence>
<dbReference type="AlphaFoldDB" id="A0A284VNL9"/>
<evidence type="ECO:0000256" key="4">
    <source>
        <dbReference type="ARBA" id="ARBA00023136"/>
    </source>
</evidence>
<evidence type="ECO:0000256" key="1">
    <source>
        <dbReference type="ARBA" id="ARBA00004127"/>
    </source>
</evidence>
<dbReference type="Pfam" id="PF04191">
    <property type="entry name" value="PEMT"/>
    <property type="match status" value="1"/>
</dbReference>
<dbReference type="PANTHER" id="PTHR43847:SF1">
    <property type="entry name" value="BLL3993 PROTEIN"/>
    <property type="match status" value="1"/>
</dbReference>
<dbReference type="InterPro" id="IPR007318">
    <property type="entry name" value="Phopholipid_MeTrfase"/>
</dbReference>
<dbReference type="InterPro" id="IPR052527">
    <property type="entry name" value="Metal_cation-efflux_comp"/>
</dbReference>
<sequence>MISYLEFILITSYMVLTYHIIALKYKKSRIFPYFSRISRIFLVSIHAFIVITNILLYFWLISKDFNPVSVVFSALGIILFTAGLFIIYWGSYSLRKAVFVPENKLVTMGAFARVRHPMYLGGIIGAFGLALFAGSLLGFIYSFILALVLSYIADSEEEDLRARFGQEYVEYQMKVPKLFPRI</sequence>
<evidence type="ECO:0000256" key="3">
    <source>
        <dbReference type="ARBA" id="ARBA00022989"/>
    </source>
</evidence>
<feature type="transmembrane region" description="Helical" evidence="5">
    <location>
        <begin position="6"/>
        <end position="25"/>
    </location>
</feature>
<feature type="transmembrane region" description="Helical" evidence="5">
    <location>
        <begin position="123"/>
        <end position="153"/>
    </location>
</feature>
<dbReference type="PANTHER" id="PTHR43847">
    <property type="entry name" value="BLL3993 PROTEIN"/>
    <property type="match status" value="1"/>
</dbReference>
<feature type="transmembrane region" description="Helical" evidence="5">
    <location>
        <begin position="67"/>
        <end position="89"/>
    </location>
</feature>
<dbReference type="GO" id="GO:0012505">
    <property type="term" value="C:endomembrane system"/>
    <property type="evidence" value="ECO:0007669"/>
    <property type="project" value="UniProtKB-SubCell"/>
</dbReference>
<keyword evidence="2 5" id="KW-0812">Transmembrane</keyword>
<accession>A0A284VNL9</accession>
<feature type="transmembrane region" description="Helical" evidence="5">
    <location>
        <begin position="37"/>
        <end position="61"/>
    </location>
</feature>